<reference evidence="2" key="1">
    <citation type="journal article" date="2015" name="Nat. Plants">
        <title>Genome expansion of Arabis alpina linked with retrotransposition and reduced symmetric DNA methylation.</title>
        <authorList>
            <person name="Willing E.M."/>
            <person name="Rawat V."/>
            <person name="Mandakova T."/>
            <person name="Maumus F."/>
            <person name="James G.V."/>
            <person name="Nordstroem K.J."/>
            <person name="Becker C."/>
            <person name="Warthmann N."/>
            <person name="Chica C."/>
            <person name="Szarzynska B."/>
            <person name="Zytnicki M."/>
            <person name="Albani M.C."/>
            <person name="Kiefer C."/>
            <person name="Bergonzi S."/>
            <person name="Castaings L."/>
            <person name="Mateos J.L."/>
            <person name="Berns M.C."/>
            <person name="Bujdoso N."/>
            <person name="Piofczyk T."/>
            <person name="de Lorenzo L."/>
            <person name="Barrero-Sicilia C."/>
            <person name="Mateos I."/>
            <person name="Piednoel M."/>
            <person name="Hagmann J."/>
            <person name="Chen-Min-Tao R."/>
            <person name="Iglesias-Fernandez R."/>
            <person name="Schuster S.C."/>
            <person name="Alonso-Blanco C."/>
            <person name="Roudier F."/>
            <person name="Carbonero P."/>
            <person name="Paz-Ares J."/>
            <person name="Davis S.J."/>
            <person name="Pecinka A."/>
            <person name="Quesneville H."/>
            <person name="Colot V."/>
            <person name="Lysak M.A."/>
            <person name="Weigel D."/>
            <person name="Coupland G."/>
            <person name="Schneeberger K."/>
        </authorList>
    </citation>
    <scope>NUCLEOTIDE SEQUENCE [LARGE SCALE GENOMIC DNA]</scope>
    <source>
        <strain evidence="2">cv. Pajares</strain>
    </source>
</reference>
<dbReference type="Pfam" id="PF12014">
    <property type="entry name" value="Cyclin_D1_bind"/>
    <property type="match status" value="1"/>
</dbReference>
<dbReference type="AlphaFoldDB" id="A0A087GFR0"/>
<gene>
    <name evidence="1" type="ordered locus">AALP_Aa7g037200</name>
</gene>
<sequence length="659" mass="73359">MATTTHPCVVLGQGKFSVFRPKSSSIPEFLSTKHSNLCVSVPYRPFSASISTRKSSSSPIFLRNCVSIDDSGSSSCNEEDDSDWEFWSQHFSEIDKIDSLVSHLKIQLEKAIEIEDFKEAAKLKKDIVEATWNDTVAEIMLQLQAAISEERYRDASRLCSVTGSGLLGWWVGCSEDSEEPFGRIVHITQGVGRFIGKSYSPRQLLTAAAGTPLFEIFVVKDAIGEYVMQVVYFQRVEPNMPISEISDLRAEQSSAVLIKKPSILDVGGGEVKEDKKEDTPLIGKEPTEEGIKNVLSFLKDRIPGIKVRLVKEDVKIPEEEIVSSDDVTEELVGEGIEETNYADEEEGDIIEDISSMDSDDIRKHLKKSIEDMSSVDSADIRKHWKKLFIGGVLHNTEDSSTKDELVRVSADIIDIERDSFILHVPRRSKDGIDNTVSKEQVTSLQALRLSDLMPPEVAKAFWGAEKASLKVSRNVREFIKLAVSQARNGNQLSEYTTFNRIISPDSNIDPFDGLYVGAFGPYGTEIVQIKRKYGRWDDDDESDSSDVEPYEYVEAVKLTGDPNVPAGQVTFRAKIGKGSTWRSGTRYPEELGVLATYGGQGRIAEIGFKNPKWVAGKLLKLNGKGMEPYTNGADLGFVYMGPDSEQSFLVLFNRLRLPE</sequence>
<dbReference type="GO" id="GO:0010343">
    <property type="term" value="P:singlet oxygen-mediated programmed cell death"/>
    <property type="evidence" value="ECO:0007669"/>
    <property type="project" value="EnsemblPlants"/>
</dbReference>
<dbReference type="Proteomes" id="UP000029120">
    <property type="component" value="Chromosome 7"/>
</dbReference>
<evidence type="ECO:0000313" key="1">
    <source>
        <dbReference type="EMBL" id="KFK28712.1"/>
    </source>
</evidence>
<dbReference type="OrthoDB" id="722566at2759"/>
<keyword evidence="2" id="KW-1185">Reference proteome</keyword>
<name>A0A087GFR0_ARAAL</name>
<protein>
    <submittedName>
        <fullName evidence="1">Uncharacterized protein</fullName>
    </submittedName>
</protein>
<dbReference type="GO" id="GO:0042651">
    <property type="term" value="C:thylakoid membrane"/>
    <property type="evidence" value="ECO:0007669"/>
    <property type="project" value="EnsemblPlants"/>
</dbReference>
<dbReference type="PANTHER" id="PTHR33917">
    <property type="entry name" value="PROTEIN EXECUTER 1, CHLOROPLASTIC"/>
    <property type="match status" value="1"/>
</dbReference>
<dbReference type="OMA" id="MASTHPC"/>
<dbReference type="PANTHER" id="PTHR33917:SF2">
    <property type="entry name" value="PROTEIN EXECUTER 2, CHLOROPLASTIC"/>
    <property type="match status" value="1"/>
</dbReference>
<organism evidence="1 2">
    <name type="scientific">Arabis alpina</name>
    <name type="common">Alpine rock-cress</name>
    <dbReference type="NCBI Taxonomy" id="50452"/>
    <lineage>
        <taxon>Eukaryota</taxon>
        <taxon>Viridiplantae</taxon>
        <taxon>Streptophyta</taxon>
        <taxon>Embryophyta</taxon>
        <taxon>Tracheophyta</taxon>
        <taxon>Spermatophyta</taxon>
        <taxon>Magnoliopsida</taxon>
        <taxon>eudicotyledons</taxon>
        <taxon>Gunneridae</taxon>
        <taxon>Pentapetalae</taxon>
        <taxon>rosids</taxon>
        <taxon>malvids</taxon>
        <taxon>Brassicales</taxon>
        <taxon>Brassicaceae</taxon>
        <taxon>Arabideae</taxon>
        <taxon>Arabis</taxon>
    </lineage>
</organism>
<proteinExistence type="predicted"/>
<dbReference type="eggNOG" id="ENOG502QQS3">
    <property type="taxonomic scope" value="Eukaryota"/>
</dbReference>
<dbReference type="Gramene" id="KFK28712">
    <property type="protein sequence ID" value="KFK28712"/>
    <property type="gene ID" value="AALP_AA7G037200"/>
</dbReference>
<dbReference type="InterPro" id="IPR044680">
    <property type="entry name" value="EX1/2"/>
</dbReference>
<accession>A0A087GFR0</accession>
<evidence type="ECO:0000313" key="2">
    <source>
        <dbReference type="Proteomes" id="UP000029120"/>
    </source>
</evidence>
<dbReference type="EMBL" id="CM002875">
    <property type="protein sequence ID" value="KFK28712.1"/>
    <property type="molecule type" value="Genomic_DNA"/>
</dbReference>